<dbReference type="Gene3D" id="3.40.50.720">
    <property type="entry name" value="NAD(P)-binding Rossmann-like Domain"/>
    <property type="match status" value="1"/>
</dbReference>
<evidence type="ECO:0000313" key="8">
    <source>
        <dbReference type="EMBL" id="WOO78802.1"/>
    </source>
</evidence>
<keyword evidence="2" id="KW-0521">NADP</keyword>
<dbReference type="PANTHER" id="PTHR43647:SF1">
    <property type="entry name" value="3-KETO-STEROID REDUCTASE ERG27"/>
    <property type="match status" value="1"/>
</dbReference>
<feature type="region of interest" description="Disordered" evidence="7">
    <location>
        <begin position="1"/>
        <end position="24"/>
    </location>
</feature>
<sequence>MVTTRAGSQHTSSTSSSTPTVTGPAADPNRIIAIVTGSNSGFGLGLCHSLLANLSTADAPVPIAVPQASALAPALRDKLATPKGEAAALESAVIRAPHPALTLVLAVRSEANALDARTAILARHRADLAKRRANGVAVPEGWEENLRVEYELVDLDQVGGDRGVLAFAERVRRRYPHVTSLFLNAGYAAITQVVIPRFMWSIVTDGPMYALHHPRYNIEEVGARSADGERGRVWGINVLAPYILSKELAPTLRASPKSLPYDPRIVYTSSIEAEAEGLSANPLDDVQLLEYETSYRASKYMGDLVVTQLDAELGNDAERPIRVISAEPGCVATNIAVSGLGAWQWLVQVKWLCYWLSFYLAYLFGSPHHPVWASDGAAPMLYAALVGSAYLLPASKLAGPKLHVVARRFRSPGVKYGEVDEWESHADVAAGVVKTCETIRREWHERQQ</sequence>
<evidence type="ECO:0000256" key="7">
    <source>
        <dbReference type="SAM" id="MobiDB-lite"/>
    </source>
</evidence>
<evidence type="ECO:0000256" key="4">
    <source>
        <dbReference type="ARBA" id="ARBA00023002"/>
    </source>
</evidence>
<dbReference type="GO" id="GO:0006694">
    <property type="term" value="P:steroid biosynthetic process"/>
    <property type="evidence" value="ECO:0007669"/>
    <property type="project" value="UniProtKB-KW"/>
</dbReference>
<feature type="compositionally biased region" description="Polar residues" evidence="7">
    <location>
        <begin position="1"/>
        <end position="10"/>
    </location>
</feature>
<evidence type="ECO:0000256" key="2">
    <source>
        <dbReference type="ARBA" id="ARBA00022857"/>
    </source>
</evidence>
<dbReference type="Proteomes" id="UP000827549">
    <property type="component" value="Chromosome 2"/>
</dbReference>
<dbReference type="GO" id="GO:0005789">
    <property type="term" value="C:endoplasmic reticulum membrane"/>
    <property type="evidence" value="ECO:0007669"/>
    <property type="project" value="TreeGrafter"/>
</dbReference>
<evidence type="ECO:0000256" key="3">
    <source>
        <dbReference type="ARBA" id="ARBA00022955"/>
    </source>
</evidence>
<dbReference type="InterPro" id="IPR036291">
    <property type="entry name" value="NAD(P)-bd_dom_sf"/>
</dbReference>
<proteinExistence type="inferred from homology"/>
<protein>
    <submittedName>
        <fullName evidence="8">3-keto-steroid reductase</fullName>
    </submittedName>
</protein>
<dbReference type="GeneID" id="87805588"/>
<reference evidence="8" key="1">
    <citation type="submission" date="2023-10" db="EMBL/GenBank/DDBJ databases">
        <authorList>
            <person name="Noh H."/>
        </authorList>
    </citation>
    <scope>NUCLEOTIDE SEQUENCE</scope>
    <source>
        <strain evidence="8">DUCC4014</strain>
    </source>
</reference>
<dbReference type="AlphaFoldDB" id="A0AAF0Y2G6"/>
<dbReference type="GO" id="GO:0005741">
    <property type="term" value="C:mitochondrial outer membrane"/>
    <property type="evidence" value="ECO:0007669"/>
    <property type="project" value="TreeGrafter"/>
</dbReference>
<dbReference type="SUPFAM" id="SSF51735">
    <property type="entry name" value="NAD(P)-binding Rossmann-fold domains"/>
    <property type="match status" value="1"/>
</dbReference>
<keyword evidence="3" id="KW-0752">Steroid biosynthesis</keyword>
<dbReference type="GO" id="GO:0000253">
    <property type="term" value="F:3-beta-hydroxysteroid 3-dehydrogenase (NADP+) activity"/>
    <property type="evidence" value="ECO:0007669"/>
    <property type="project" value="TreeGrafter"/>
</dbReference>
<evidence type="ECO:0000256" key="6">
    <source>
        <dbReference type="ARBA" id="ARBA00023593"/>
    </source>
</evidence>
<organism evidence="8 9">
    <name type="scientific">Vanrija pseudolonga</name>
    <dbReference type="NCBI Taxonomy" id="143232"/>
    <lineage>
        <taxon>Eukaryota</taxon>
        <taxon>Fungi</taxon>
        <taxon>Dikarya</taxon>
        <taxon>Basidiomycota</taxon>
        <taxon>Agaricomycotina</taxon>
        <taxon>Tremellomycetes</taxon>
        <taxon>Trichosporonales</taxon>
        <taxon>Trichosporonaceae</taxon>
        <taxon>Vanrija</taxon>
    </lineage>
</organism>
<name>A0AAF0Y2G6_9TREE</name>
<dbReference type="InterPro" id="IPR051593">
    <property type="entry name" value="Ergosterol_Biosynth_ERG27"/>
</dbReference>
<accession>A0AAF0Y2G6</accession>
<dbReference type="PANTHER" id="PTHR43647">
    <property type="entry name" value="DEHYDROGENASE"/>
    <property type="match status" value="1"/>
</dbReference>
<comment type="similarity">
    <text evidence="6">Belongs to the short-chain dehydrogenases/reductases (SDR) family. ERG27 subfamily.</text>
</comment>
<evidence type="ECO:0000256" key="5">
    <source>
        <dbReference type="ARBA" id="ARBA00023098"/>
    </source>
</evidence>
<keyword evidence="1" id="KW-0444">Lipid biosynthesis</keyword>
<feature type="compositionally biased region" description="Low complexity" evidence="7">
    <location>
        <begin position="11"/>
        <end position="22"/>
    </location>
</feature>
<dbReference type="EMBL" id="CP086715">
    <property type="protein sequence ID" value="WOO78802.1"/>
    <property type="molecule type" value="Genomic_DNA"/>
</dbReference>
<keyword evidence="4" id="KW-0560">Oxidoreductase</keyword>
<keyword evidence="5" id="KW-0443">Lipid metabolism</keyword>
<keyword evidence="9" id="KW-1185">Reference proteome</keyword>
<gene>
    <name evidence="8" type="primary">ERG27</name>
    <name evidence="8" type="ORF">LOC62_02G002340</name>
</gene>
<dbReference type="RefSeq" id="XP_062624834.1">
    <property type="nucleotide sequence ID" value="XM_062768850.1"/>
</dbReference>
<evidence type="ECO:0000256" key="1">
    <source>
        <dbReference type="ARBA" id="ARBA00022516"/>
    </source>
</evidence>
<dbReference type="GO" id="GO:0005811">
    <property type="term" value="C:lipid droplet"/>
    <property type="evidence" value="ECO:0007669"/>
    <property type="project" value="TreeGrafter"/>
</dbReference>
<evidence type="ECO:0000313" key="9">
    <source>
        <dbReference type="Proteomes" id="UP000827549"/>
    </source>
</evidence>